<feature type="transmembrane region" description="Helical" evidence="1">
    <location>
        <begin position="156"/>
        <end position="176"/>
    </location>
</feature>
<feature type="transmembrane region" description="Helical" evidence="1">
    <location>
        <begin position="42"/>
        <end position="62"/>
    </location>
</feature>
<protein>
    <submittedName>
        <fullName evidence="3">Uncharacterized protein</fullName>
    </submittedName>
</protein>
<evidence type="ECO:0000313" key="4">
    <source>
        <dbReference type="Proteomes" id="UP000355283"/>
    </source>
</evidence>
<feature type="transmembrane region" description="Helical" evidence="1">
    <location>
        <begin position="268"/>
        <end position="289"/>
    </location>
</feature>
<keyword evidence="4" id="KW-1185">Reference proteome</keyword>
<proteinExistence type="predicted"/>
<evidence type="ECO:0000313" key="3">
    <source>
        <dbReference type="EMBL" id="TFJ84580.1"/>
    </source>
</evidence>
<evidence type="ECO:0000256" key="2">
    <source>
        <dbReference type="SAM" id="SignalP"/>
    </source>
</evidence>
<feature type="transmembrane region" description="Helical" evidence="1">
    <location>
        <begin position="74"/>
        <end position="95"/>
    </location>
</feature>
<dbReference type="AlphaFoldDB" id="A0A4D9CZH2"/>
<evidence type="ECO:0000256" key="1">
    <source>
        <dbReference type="SAM" id="Phobius"/>
    </source>
</evidence>
<gene>
    <name evidence="3" type="ORF">NSK_004045</name>
</gene>
<sequence>MCASPVLASAAVTLAASLIAPGLGQAAMCGSFAGMSSPLLLPSFAVTLATGVCTSILFEAFIHYRNAALGLGGRLGATAFLAVNLIAASQGHFVVPASTSPFSFSSPIRFSLSLPALLQFIKTSPYLPLTVVYGALGSVATIALREASDDNAAADPVRAAAVVGLIGALTVGVYGHTSLGSLAAYGGAFVGMSLPSRLLYGAEPVLPPLSPDSSSDPALPAAGVPPPSLPSLSLTSGKLLASFSLAGALGGAVHGLTLHLGWWTLPVAGWGGKAGMCSFVGVLIFRGLVRSCSGLKNAWTKRRA</sequence>
<feature type="signal peptide" evidence="2">
    <location>
        <begin position="1"/>
        <end position="26"/>
    </location>
</feature>
<dbReference type="Proteomes" id="UP000355283">
    <property type="component" value="Unassembled WGS sequence"/>
</dbReference>
<reference evidence="3 4" key="1">
    <citation type="submission" date="2019-01" db="EMBL/GenBank/DDBJ databases">
        <title>Nuclear Genome Assembly of the Microalgal Biofuel strain Nannochloropsis salina CCMP1776.</title>
        <authorList>
            <person name="Hovde B."/>
        </authorList>
    </citation>
    <scope>NUCLEOTIDE SEQUENCE [LARGE SCALE GENOMIC DNA]</scope>
    <source>
        <strain evidence="3 4">CCMP1776</strain>
    </source>
</reference>
<keyword evidence="1" id="KW-0472">Membrane</keyword>
<feature type="transmembrane region" description="Helical" evidence="1">
    <location>
        <begin position="126"/>
        <end position="144"/>
    </location>
</feature>
<dbReference type="EMBL" id="SDOX01000018">
    <property type="protein sequence ID" value="TFJ84580.1"/>
    <property type="molecule type" value="Genomic_DNA"/>
</dbReference>
<name>A0A4D9CZH2_9STRA</name>
<keyword evidence="1" id="KW-0812">Transmembrane</keyword>
<keyword evidence="2" id="KW-0732">Signal</keyword>
<comment type="caution">
    <text evidence="3">The sequence shown here is derived from an EMBL/GenBank/DDBJ whole genome shotgun (WGS) entry which is preliminary data.</text>
</comment>
<organism evidence="3 4">
    <name type="scientific">Nannochloropsis salina CCMP1776</name>
    <dbReference type="NCBI Taxonomy" id="1027361"/>
    <lineage>
        <taxon>Eukaryota</taxon>
        <taxon>Sar</taxon>
        <taxon>Stramenopiles</taxon>
        <taxon>Ochrophyta</taxon>
        <taxon>Eustigmatophyceae</taxon>
        <taxon>Eustigmatales</taxon>
        <taxon>Monodopsidaceae</taxon>
        <taxon>Microchloropsis</taxon>
        <taxon>Microchloropsis salina</taxon>
    </lineage>
</organism>
<feature type="chain" id="PRO_5020040038" evidence="2">
    <location>
        <begin position="27"/>
        <end position="304"/>
    </location>
</feature>
<dbReference type="OrthoDB" id="48540at2759"/>
<keyword evidence="1" id="KW-1133">Transmembrane helix</keyword>
<accession>A0A4D9CZH2</accession>